<feature type="compositionally biased region" description="Basic and acidic residues" evidence="1">
    <location>
        <begin position="215"/>
        <end position="229"/>
    </location>
</feature>
<reference evidence="2 3" key="1">
    <citation type="journal article" date="2023" name="G3 (Bethesda)">
        <title>A chromosome-level genome assembly of Zasmidium syzygii isolated from banana leaves.</title>
        <authorList>
            <person name="van Westerhoven A.C."/>
            <person name="Mehrabi R."/>
            <person name="Talebi R."/>
            <person name="Steentjes M.B.F."/>
            <person name="Corcolon B."/>
            <person name="Chong P.A."/>
            <person name="Kema G.H.J."/>
            <person name="Seidl M.F."/>
        </authorList>
    </citation>
    <scope>NUCLEOTIDE SEQUENCE [LARGE SCALE GENOMIC DNA]</scope>
    <source>
        <strain evidence="2 3">P124</strain>
    </source>
</reference>
<feature type="region of interest" description="Disordered" evidence="1">
    <location>
        <begin position="212"/>
        <end position="243"/>
    </location>
</feature>
<dbReference type="SUPFAM" id="SSF54427">
    <property type="entry name" value="NTF2-like"/>
    <property type="match status" value="1"/>
</dbReference>
<keyword evidence="3" id="KW-1185">Reference proteome</keyword>
<dbReference type="Pfam" id="PF11338">
    <property type="entry name" value="DUF3140"/>
    <property type="match status" value="1"/>
</dbReference>
<evidence type="ECO:0000256" key="1">
    <source>
        <dbReference type="SAM" id="MobiDB-lite"/>
    </source>
</evidence>
<dbReference type="Proteomes" id="UP001305779">
    <property type="component" value="Unassembled WGS sequence"/>
</dbReference>
<protein>
    <recommendedName>
        <fullName evidence="4">SnoaL-like domain-containing protein</fullName>
    </recommendedName>
</protein>
<comment type="caution">
    <text evidence="2">The sequence shown here is derived from an EMBL/GenBank/DDBJ whole genome shotgun (WGS) entry which is preliminary data.</text>
</comment>
<accession>A0ABR0EEB2</accession>
<name>A0ABR0EEB2_ZASCE</name>
<dbReference type="PANTHER" id="PTHR40630">
    <property type="entry name" value="POSSIBLE DNA-BINDING PROTEIN"/>
    <property type="match status" value="1"/>
</dbReference>
<gene>
    <name evidence="2" type="ORF">PRZ48_010000</name>
</gene>
<proteinExistence type="predicted"/>
<organism evidence="2 3">
    <name type="scientific">Zasmidium cellare</name>
    <name type="common">Wine cellar mold</name>
    <name type="synonym">Racodium cellare</name>
    <dbReference type="NCBI Taxonomy" id="395010"/>
    <lineage>
        <taxon>Eukaryota</taxon>
        <taxon>Fungi</taxon>
        <taxon>Dikarya</taxon>
        <taxon>Ascomycota</taxon>
        <taxon>Pezizomycotina</taxon>
        <taxon>Dothideomycetes</taxon>
        <taxon>Dothideomycetidae</taxon>
        <taxon>Mycosphaerellales</taxon>
        <taxon>Mycosphaerellaceae</taxon>
        <taxon>Zasmidium</taxon>
    </lineage>
</organism>
<dbReference type="EMBL" id="JAXOVC010000007">
    <property type="protein sequence ID" value="KAK4499485.1"/>
    <property type="molecule type" value="Genomic_DNA"/>
</dbReference>
<sequence length="243" mass="27666">MENQKTVQHVERLTQRFADAINGRDFDISSPAWDNIAKGFAAEAEYPQMPRKLELPDLFDMLRNLTAVFPDYVLRLEEMNTTVYEKAGHAEVFMKVEVVGAPEGVTKQGVGILVYRSIDEKWWLIEHRTASGMDMTEFNELVNMTASELKDWLGKEESAGAGWDKDDGSGETIGHESGRKIIEILEKNPKKQADKYDQDDIDHMRRVVAYNKRHLAQEGKAKQDPESKSAKSLKNWGHDPQKS</sequence>
<dbReference type="InterPro" id="IPR032710">
    <property type="entry name" value="NTF2-like_dom_sf"/>
</dbReference>
<dbReference type="InterPro" id="IPR021487">
    <property type="entry name" value="DUF3140"/>
</dbReference>
<evidence type="ECO:0000313" key="3">
    <source>
        <dbReference type="Proteomes" id="UP001305779"/>
    </source>
</evidence>
<evidence type="ECO:0008006" key="4">
    <source>
        <dbReference type="Google" id="ProtNLM"/>
    </source>
</evidence>
<dbReference type="PANTHER" id="PTHR40630:SF1">
    <property type="entry name" value="DNA-BINDING PROTEIN"/>
    <property type="match status" value="1"/>
</dbReference>
<evidence type="ECO:0000313" key="2">
    <source>
        <dbReference type="EMBL" id="KAK4499485.1"/>
    </source>
</evidence>